<dbReference type="RefSeq" id="XP_020067083.1">
    <property type="nucleotide sequence ID" value="XM_020208390.1"/>
</dbReference>
<reference evidence="2" key="1">
    <citation type="submission" date="2016-05" db="EMBL/GenBank/DDBJ databases">
        <title>Comparative genomics of biotechnologically important yeasts.</title>
        <authorList>
            <consortium name="DOE Joint Genome Institute"/>
            <person name="Riley R."/>
            <person name="Haridas S."/>
            <person name="Wolfe K.H."/>
            <person name="Lopes M.R."/>
            <person name="Hittinger C.T."/>
            <person name="Goker M."/>
            <person name="Salamov A."/>
            <person name="Wisecaver J."/>
            <person name="Long T.M."/>
            <person name="Aerts A.L."/>
            <person name="Barry K."/>
            <person name="Choi C."/>
            <person name="Clum A."/>
            <person name="Coughlan A.Y."/>
            <person name="Deshpande S."/>
            <person name="Douglass A.P."/>
            <person name="Hanson S.J."/>
            <person name="Klenk H.-P."/>
            <person name="Labutti K."/>
            <person name="Lapidus A."/>
            <person name="Lindquist E."/>
            <person name="Lipzen A."/>
            <person name="Meier-Kolthoff J.P."/>
            <person name="Ohm R.A."/>
            <person name="Otillar R.P."/>
            <person name="Pangilinan J."/>
            <person name="Peng Y."/>
            <person name="Rokas A."/>
            <person name="Rosa C.A."/>
            <person name="Scheuner C."/>
            <person name="Sibirny A.A."/>
            <person name="Slot J.C."/>
            <person name="Stielow J.B."/>
            <person name="Sun H."/>
            <person name="Kurtzman C.P."/>
            <person name="Blackwell M."/>
            <person name="Grigoriev I.V."/>
            <person name="Jeffries T.W."/>
        </authorList>
    </citation>
    <scope>NUCLEOTIDE SEQUENCE [LARGE SCALE GENOMIC DNA]</scope>
    <source>
        <strain evidence="2">NRRL Y-17324</strain>
    </source>
</reference>
<organism evidence="1 2">
    <name type="scientific">Suhomyces tanzawaensis NRRL Y-17324</name>
    <dbReference type="NCBI Taxonomy" id="984487"/>
    <lineage>
        <taxon>Eukaryota</taxon>
        <taxon>Fungi</taxon>
        <taxon>Dikarya</taxon>
        <taxon>Ascomycota</taxon>
        <taxon>Saccharomycotina</taxon>
        <taxon>Pichiomycetes</taxon>
        <taxon>Debaryomycetaceae</taxon>
        <taxon>Suhomyces</taxon>
    </lineage>
</organism>
<evidence type="ECO:0000313" key="1">
    <source>
        <dbReference type="EMBL" id="ODV81961.1"/>
    </source>
</evidence>
<dbReference type="InterPro" id="IPR036910">
    <property type="entry name" value="HMG_box_dom_sf"/>
</dbReference>
<accession>A0A1E4SR37</accession>
<feature type="non-terminal residue" evidence="1">
    <location>
        <position position="1"/>
    </location>
</feature>
<dbReference type="GeneID" id="30982527"/>
<dbReference type="OrthoDB" id="4008151at2759"/>
<keyword evidence="2" id="KW-1185">Reference proteome</keyword>
<proteinExistence type="predicted"/>
<dbReference type="STRING" id="984487.A0A1E4SR37"/>
<protein>
    <submittedName>
        <fullName evidence="1">Uncharacterized protein</fullName>
    </submittedName>
</protein>
<name>A0A1E4SR37_9ASCO</name>
<sequence length="219" mass="25308">AKKSSRTVHLAPHEFPTPHNVQHDPSLFTTIHTPYGWVPVPKKCYSFKWTKDQLDLRIQAQYGTSSPSLSELQQLVCDWASTVDTSVIPKTEKPTARELAQVKEDALYRSQLKFEIYDGEGNKNGTVNKRPFLQKTTQGDKTVLRGTVNFTHAWNYFYLITYPQYSELPQGQGTKKVLALWNEMKMDEKEVYRQKYADLLKEGNDIYKGKIVTIEEKMK</sequence>
<dbReference type="SUPFAM" id="SSF47095">
    <property type="entry name" value="HMG-box"/>
    <property type="match status" value="1"/>
</dbReference>
<evidence type="ECO:0000313" key="2">
    <source>
        <dbReference type="Proteomes" id="UP000094285"/>
    </source>
</evidence>
<feature type="non-terminal residue" evidence="1">
    <location>
        <position position="219"/>
    </location>
</feature>
<dbReference type="EMBL" id="KV453909">
    <property type="protein sequence ID" value="ODV81961.1"/>
    <property type="molecule type" value="Genomic_DNA"/>
</dbReference>
<dbReference type="Proteomes" id="UP000094285">
    <property type="component" value="Unassembled WGS sequence"/>
</dbReference>
<gene>
    <name evidence="1" type="ORF">CANTADRAFT_31337</name>
</gene>
<dbReference type="AlphaFoldDB" id="A0A1E4SR37"/>